<accession>A0ABV5S8V2</accession>
<dbReference type="InterPro" id="IPR052362">
    <property type="entry name" value="HTH-GbsR_regulator"/>
</dbReference>
<keyword evidence="2" id="KW-0238">DNA-binding</keyword>
<dbReference type="InterPro" id="IPR011991">
    <property type="entry name" value="ArsR-like_HTH"/>
</dbReference>
<evidence type="ECO:0000256" key="2">
    <source>
        <dbReference type="ARBA" id="ARBA00023125"/>
    </source>
</evidence>
<dbReference type="PANTHER" id="PTHR38465:SF2">
    <property type="entry name" value="HTH-TYPE TRANSCRIPTIONAL REGULATOR MMPR5"/>
    <property type="match status" value="1"/>
</dbReference>
<dbReference type="SUPFAM" id="SSF46785">
    <property type="entry name" value="Winged helix' DNA-binding domain"/>
    <property type="match status" value="1"/>
</dbReference>
<keyword evidence="6" id="KW-1185">Reference proteome</keyword>
<gene>
    <name evidence="5" type="ORF">ACFFSA_30785</name>
</gene>
<reference evidence="5 6" key="1">
    <citation type="submission" date="2024-09" db="EMBL/GenBank/DDBJ databases">
        <authorList>
            <person name="Sun Q."/>
            <person name="Mori K."/>
        </authorList>
    </citation>
    <scope>NUCLEOTIDE SEQUENCE [LARGE SCALE GENOMIC DNA]</scope>
    <source>
        <strain evidence="5 6">JCM 3143</strain>
    </source>
</reference>
<dbReference type="InterPro" id="IPR000835">
    <property type="entry name" value="HTH_MarR-typ"/>
</dbReference>
<evidence type="ECO:0000259" key="4">
    <source>
        <dbReference type="Pfam" id="PF12802"/>
    </source>
</evidence>
<dbReference type="PANTHER" id="PTHR38465">
    <property type="entry name" value="HTH-TYPE TRANSCRIPTIONAL REGULATOR MJ1563-RELATED"/>
    <property type="match status" value="1"/>
</dbReference>
<dbReference type="Proteomes" id="UP001589532">
    <property type="component" value="Unassembled WGS sequence"/>
</dbReference>
<name>A0ABV5S8V2_9ACTN</name>
<sequence length="166" mass="17880">MTLDASGFLERFAMLMPESGYPRMAARVFAALLVSDDGSLTAAELADRLQVGPSAISGAVKYLMRIGMVSRKRDPGERRDRYRVDQMAWFTAAMARCRRMGCGGFSCAVWAWASASWPDTGRSSCRKAPGMAGPTGSRRGAGCHRAARVFPTTVAARSASSAEMSR</sequence>
<evidence type="ECO:0000313" key="5">
    <source>
        <dbReference type="EMBL" id="MFB9627488.1"/>
    </source>
</evidence>
<evidence type="ECO:0000256" key="1">
    <source>
        <dbReference type="ARBA" id="ARBA00023015"/>
    </source>
</evidence>
<dbReference type="InterPro" id="IPR036390">
    <property type="entry name" value="WH_DNA-bd_sf"/>
</dbReference>
<keyword evidence="1" id="KW-0805">Transcription regulation</keyword>
<comment type="caution">
    <text evidence="5">The sequence shown here is derived from an EMBL/GenBank/DDBJ whole genome shotgun (WGS) entry which is preliminary data.</text>
</comment>
<keyword evidence="3" id="KW-0804">Transcription</keyword>
<dbReference type="CDD" id="cd00090">
    <property type="entry name" value="HTH_ARSR"/>
    <property type="match status" value="1"/>
</dbReference>
<dbReference type="Gene3D" id="1.10.10.10">
    <property type="entry name" value="Winged helix-like DNA-binding domain superfamily/Winged helix DNA-binding domain"/>
    <property type="match status" value="1"/>
</dbReference>
<organism evidence="5 6">
    <name type="scientific">Nonomuraea helvata</name>
    <dbReference type="NCBI Taxonomy" id="37484"/>
    <lineage>
        <taxon>Bacteria</taxon>
        <taxon>Bacillati</taxon>
        <taxon>Actinomycetota</taxon>
        <taxon>Actinomycetes</taxon>
        <taxon>Streptosporangiales</taxon>
        <taxon>Streptosporangiaceae</taxon>
        <taxon>Nonomuraea</taxon>
    </lineage>
</organism>
<evidence type="ECO:0000313" key="6">
    <source>
        <dbReference type="Proteomes" id="UP001589532"/>
    </source>
</evidence>
<proteinExistence type="predicted"/>
<protein>
    <submittedName>
        <fullName evidence="5">GbsR/MarR family transcriptional regulator</fullName>
    </submittedName>
</protein>
<dbReference type="RefSeq" id="WP_344987421.1">
    <property type="nucleotide sequence ID" value="NZ_BAAAXV010000001.1"/>
</dbReference>
<evidence type="ECO:0000256" key="3">
    <source>
        <dbReference type="ARBA" id="ARBA00023163"/>
    </source>
</evidence>
<dbReference type="EMBL" id="JBHMBW010000033">
    <property type="protein sequence ID" value="MFB9627488.1"/>
    <property type="molecule type" value="Genomic_DNA"/>
</dbReference>
<feature type="domain" description="HTH marR-type" evidence="4">
    <location>
        <begin position="19"/>
        <end position="79"/>
    </location>
</feature>
<dbReference type="InterPro" id="IPR036388">
    <property type="entry name" value="WH-like_DNA-bd_sf"/>
</dbReference>
<dbReference type="Pfam" id="PF12802">
    <property type="entry name" value="MarR_2"/>
    <property type="match status" value="1"/>
</dbReference>